<organism evidence="2 3">
    <name type="scientific">Mycoplasma haematolamae (strain Purdue)</name>
    <dbReference type="NCBI Taxonomy" id="1212765"/>
    <lineage>
        <taxon>Bacteria</taxon>
        <taxon>Bacillati</taxon>
        <taxon>Mycoplasmatota</taxon>
        <taxon>Mollicutes</taxon>
        <taxon>Mycoplasmataceae</taxon>
        <taxon>Mycoplasma</taxon>
    </lineage>
</organism>
<name>I7BJM1_MYCHA</name>
<proteinExistence type="predicted"/>
<dbReference type="GO" id="GO:0016874">
    <property type="term" value="F:ligase activity"/>
    <property type="evidence" value="ECO:0007669"/>
    <property type="project" value="UniProtKB-KW"/>
</dbReference>
<protein>
    <submittedName>
        <fullName evidence="2">Aspartyl/glutamyl-tRNA amidotransferase subunit A</fullName>
        <ecNumber evidence="2">6.3.5.-</ecNumber>
    </submittedName>
</protein>
<evidence type="ECO:0000259" key="1">
    <source>
        <dbReference type="Pfam" id="PF01425"/>
    </source>
</evidence>
<reference evidence="2 3" key="1">
    <citation type="journal article" date="2012" name="J. Bacteriol.">
        <title>Genome Sequence of "Candidatus Mycoplasma haemolamae" Strain Purdue, a Red Blood Cell Pathogen of Alpacas (Vicugna pacos) and Llamas (Lama glama).</title>
        <authorList>
            <person name="Guimaraes A.M."/>
            <person name="Toth B."/>
            <person name="Santos A.P."/>
            <person name="do Nascimento N.C."/>
            <person name="Kritchevsky J.E."/>
            <person name="Messick J.B."/>
        </authorList>
    </citation>
    <scope>NUCLEOTIDE SEQUENCE [LARGE SCALE GENOMIC DNA]</scope>
    <source>
        <strain evidence="2 3">Purdue</strain>
    </source>
</reference>
<dbReference type="SUPFAM" id="SSF75304">
    <property type="entry name" value="Amidase signature (AS) enzymes"/>
    <property type="match status" value="1"/>
</dbReference>
<dbReference type="EMBL" id="CP003731">
    <property type="protein sequence ID" value="AFO52063.1"/>
    <property type="molecule type" value="Genomic_DNA"/>
</dbReference>
<dbReference type="InterPro" id="IPR036928">
    <property type="entry name" value="AS_sf"/>
</dbReference>
<gene>
    <name evidence="2" type="primary">gatA</name>
    <name evidence="2" type="ordered locus">MHLP_02415</name>
</gene>
<dbReference type="GO" id="GO:0016740">
    <property type="term" value="F:transferase activity"/>
    <property type="evidence" value="ECO:0007669"/>
    <property type="project" value="UniProtKB-KW"/>
</dbReference>
<dbReference type="OrthoDB" id="9811471at2"/>
<evidence type="ECO:0000313" key="3">
    <source>
        <dbReference type="Proteomes" id="UP000006502"/>
    </source>
</evidence>
<keyword evidence="2" id="KW-0808">Transferase</keyword>
<feature type="domain" description="Amidase" evidence="1">
    <location>
        <begin position="10"/>
        <end position="420"/>
    </location>
</feature>
<keyword evidence="2" id="KW-0436">Ligase</keyword>
<reference evidence="3" key="2">
    <citation type="submission" date="2012-07" db="EMBL/GenBank/DDBJ databases">
        <title>Complete genome sequence of 'Candidatus Mycoplasma haemolamae'.</title>
        <authorList>
            <person name="Guimaraes A.M.S."/>
            <person name="Toth B."/>
            <person name="Santos A.P."/>
            <person name="Nascimento N.C."/>
            <person name="Sojka J.E."/>
            <person name="Messick J.B."/>
        </authorList>
    </citation>
    <scope>NUCLEOTIDE SEQUENCE [LARGE SCALE GENOMIC DNA]</scope>
    <source>
        <strain evidence="3">Purdue</strain>
    </source>
</reference>
<dbReference type="Pfam" id="PF01425">
    <property type="entry name" value="Amidase"/>
    <property type="match status" value="1"/>
</dbReference>
<dbReference type="InterPro" id="IPR023631">
    <property type="entry name" value="Amidase_dom"/>
</dbReference>
<keyword evidence="3" id="KW-1185">Reference proteome</keyword>
<dbReference type="STRING" id="1212765.MHLP_02415"/>
<dbReference type="Proteomes" id="UP000006502">
    <property type="component" value="Chromosome"/>
</dbReference>
<dbReference type="InterPro" id="IPR000120">
    <property type="entry name" value="Amidase"/>
</dbReference>
<dbReference type="KEGG" id="mhl:MHLP_02415"/>
<dbReference type="Gene3D" id="3.90.1300.10">
    <property type="entry name" value="Amidase signature (AS) domain"/>
    <property type="match status" value="1"/>
</dbReference>
<dbReference type="AlphaFoldDB" id="I7BJM1"/>
<dbReference type="HOGENOM" id="CLU_009600_7_6_14"/>
<accession>I7BJM1</accession>
<sequence length="434" mass="49002">MGGGGIWSNTGIIPNAHAETRLCGGSSVGSAYMVAKKAVDFSIGTDTGGSIRVPSSYNSIYGLKPSFGLISRDGILPLTTTLDTPGILANSLEVVAKVLSVIAVPDKRDLTTLKTTKRNYLRFSSAPIKDWTCDSEELCAQVRFLVVRDFFDFLQTDLSPHEKKIKENYQNLISRLCIQHDCEIQETSMKDWPFLLLSELVYKIVAYSDALSHYLSLNGIVTPWTTRRQKEEKVTDSSIPAPRPKFAGEVKELVVGPEYLEKAKEIRSKFGEEVKIRHLLGYFFLYQTNYENLYLQARRIVTLYREKVSRSVSRGEVLITPTTFTVAPPLVDYSNAYVNDSGQSFVLMSNFSGTPSISIPWLQFPLTEERSIVPFEEKLEDSKDQTESTTMEEKEIEKEEVETKLYVGLHLLAKHREDKYLLSTVAYLERNNLL</sequence>
<dbReference type="EC" id="6.3.5.-" evidence="2"/>
<dbReference type="PATRIC" id="fig|1212765.3.peg.544"/>
<dbReference type="PANTHER" id="PTHR11895:SF151">
    <property type="entry name" value="GLUTAMYL-TRNA(GLN) AMIDOTRANSFERASE SUBUNIT A"/>
    <property type="match status" value="1"/>
</dbReference>
<evidence type="ECO:0000313" key="2">
    <source>
        <dbReference type="EMBL" id="AFO52063.1"/>
    </source>
</evidence>
<dbReference type="PANTHER" id="PTHR11895">
    <property type="entry name" value="TRANSAMIDASE"/>
    <property type="match status" value="1"/>
</dbReference>